<keyword evidence="1" id="KW-1133">Transmembrane helix</keyword>
<dbReference type="AlphaFoldDB" id="A0A1F6V8K8"/>
<proteinExistence type="predicted"/>
<organism evidence="3 4">
    <name type="scientific">Candidatus Nomurabacteria bacterium RIFCSPHIGHO2_01_FULL_40_24b</name>
    <dbReference type="NCBI Taxonomy" id="1801739"/>
    <lineage>
        <taxon>Bacteria</taxon>
        <taxon>Candidatus Nomuraibacteriota</taxon>
    </lineage>
</organism>
<keyword evidence="1" id="KW-0812">Transmembrane</keyword>
<dbReference type="EMBL" id="MFTP01000009">
    <property type="protein sequence ID" value="OGI65965.1"/>
    <property type="molecule type" value="Genomic_DNA"/>
</dbReference>
<comment type="caution">
    <text evidence="3">The sequence shown here is derived from an EMBL/GenBank/DDBJ whole genome shotgun (WGS) entry which is preliminary data.</text>
</comment>
<reference evidence="3 4" key="1">
    <citation type="journal article" date="2016" name="Nat. Commun.">
        <title>Thousands of microbial genomes shed light on interconnected biogeochemical processes in an aquifer system.</title>
        <authorList>
            <person name="Anantharaman K."/>
            <person name="Brown C.T."/>
            <person name="Hug L.A."/>
            <person name="Sharon I."/>
            <person name="Castelle C.J."/>
            <person name="Probst A.J."/>
            <person name="Thomas B.C."/>
            <person name="Singh A."/>
            <person name="Wilkins M.J."/>
            <person name="Karaoz U."/>
            <person name="Brodie E.L."/>
            <person name="Williams K.H."/>
            <person name="Hubbard S.S."/>
            <person name="Banfield J.F."/>
        </authorList>
    </citation>
    <scope>NUCLEOTIDE SEQUENCE [LARGE SCALE GENOMIC DNA]</scope>
</reference>
<keyword evidence="1" id="KW-0472">Membrane</keyword>
<accession>A0A1F6V8K8</accession>
<dbReference type="Proteomes" id="UP000177370">
    <property type="component" value="Unassembled WGS sequence"/>
</dbReference>
<evidence type="ECO:0000256" key="1">
    <source>
        <dbReference type="SAM" id="Phobius"/>
    </source>
</evidence>
<dbReference type="SUPFAM" id="SSF49503">
    <property type="entry name" value="Cupredoxins"/>
    <property type="match status" value="1"/>
</dbReference>
<gene>
    <name evidence="3" type="ORF">A2647_01225</name>
</gene>
<feature type="domain" description="EfeO-type cupredoxin-like" evidence="2">
    <location>
        <begin position="14"/>
        <end position="116"/>
    </location>
</feature>
<dbReference type="InterPro" id="IPR028096">
    <property type="entry name" value="EfeO_Cupredoxin"/>
</dbReference>
<evidence type="ECO:0000313" key="3">
    <source>
        <dbReference type="EMBL" id="OGI65965.1"/>
    </source>
</evidence>
<sequence length="118" mass="13253">MDKITVTISGILGVAFTYWFFLMKKEKVIQVTNSVEIIVEGGYTPESISVPKGKTTKITFLRKDPSSCLEEVVLGDFKIRKQLPLNQKVTVELTPQQAGEFTYSCGMNMYHGKIIVTE</sequence>
<dbReference type="Pfam" id="PF13473">
    <property type="entry name" value="Cupredoxin_1"/>
    <property type="match status" value="1"/>
</dbReference>
<evidence type="ECO:0000313" key="4">
    <source>
        <dbReference type="Proteomes" id="UP000177370"/>
    </source>
</evidence>
<feature type="transmembrane region" description="Helical" evidence="1">
    <location>
        <begin position="6"/>
        <end position="23"/>
    </location>
</feature>
<protein>
    <recommendedName>
        <fullName evidence="2">EfeO-type cupredoxin-like domain-containing protein</fullName>
    </recommendedName>
</protein>
<dbReference type="Gene3D" id="2.60.40.420">
    <property type="entry name" value="Cupredoxins - blue copper proteins"/>
    <property type="match status" value="1"/>
</dbReference>
<dbReference type="InterPro" id="IPR008972">
    <property type="entry name" value="Cupredoxin"/>
</dbReference>
<evidence type="ECO:0000259" key="2">
    <source>
        <dbReference type="Pfam" id="PF13473"/>
    </source>
</evidence>
<name>A0A1F6V8K8_9BACT</name>